<feature type="region of interest" description="Disordered" evidence="1">
    <location>
        <begin position="315"/>
        <end position="468"/>
    </location>
</feature>
<reference evidence="3" key="1">
    <citation type="journal article" date="2020" name="Stud. Mycol.">
        <title>101 Dothideomycetes genomes: a test case for predicting lifestyles and emergence of pathogens.</title>
        <authorList>
            <person name="Haridas S."/>
            <person name="Albert R."/>
            <person name="Binder M."/>
            <person name="Bloem J."/>
            <person name="Labutti K."/>
            <person name="Salamov A."/>
            <person name="Andreopoulos B."/>
            <person name="Baker S."/>
            <person name="Barry K."/>
            <person name="Bills G."/>
            <person name="Bluhm B."/>
            <person name="Cannon C."/>
            <person name="Castanera R."/>
            <person name="Culley D."/>
            <person name="Daum C."/>
            <person name="Ezra D."/>
            <person name="Gonzalez J."/>
            <person name="Henrissat B."/>
            <person name="Kuo A."/>
            <person name="Liang C."/>
            <person name="Lipzen A."/>
            <person name="Lutzoni F."/>
            <person name="Magnuson J."/>
            <person name="Mondo S."/>
            <person name="Nolan M."/>
            <person name="Ohm R."/>
            <person name="Pangilinan J."/>
            <person name="Park H.-J."/>
            <person name="Ramirez L."/>
            <person name="Alfaro M."/>
            <person name="Sun H."/>
            <person name="Tritt A."/>
            <person name="Yoshinaga Y."/>
            <person name="Zwiers L.-H."/>
            <person name="Turgeon B."/>
            <person name="Goodwin S."/>
            <person name="Spatafora J."/>
            <person name="Crous P."/>
            <person name="Grigoriev I."/>
        </authorList>
    </citation>
    <scope>NUCLEOTIDE SEQUENCE</scope>
    <source>
        <strain evidence="3">CBS 115976</strain>
    </source>
</reference>
<protein>
    <recommendedName>
        <fullName evidence="2">SEC7 domain-containing protein</fullName>
    </recommendedName>
</protein>
<dbReference type="InterPro" id="IPR023394">
    <property type="entry name" value="Sec7_C_sf"/>
</dbReference>
<feature type="region of interest" description="Disordered" evidence="1">
    <location>
        <begin position="499"/>
        <end position="619"/>
    </location>
</feature>
<dbReference type="GO" id="GO:0005085">
    <property type="term" value="F:guanyl-nucleotide exchange factor activity"/>
    <property type="evidence" value="ECO:0007669"/>
    <property type="project" value="InterPro"/>
</dbReference>
<organism evidence="3 4">
    <name type="scientific">Microthyrium microscopicum</name>
    <dbReference type="NCBI Taxonomy" id="703497"/>
    <lineage>
        <taxon>Eukaryota</taxon>
        <taxon>Fungi</taxon>
        <taxon>Dikarya</taxon>
        <taxon>Ascomycota</taxon>
        <taxon>Pezizomycotina</taxon>
        <taxon>Dothideomycetes</taxon>
        <taxon>Dothideomycetes incertae sedis</taxon>
        <taxon>Microthyriales</taxon>
        <taxon>Microthyriaceae</taxon>
        <taxon>Microthyrium</taxon>
    </lineage>
</organism>
<feature type="region of interest" description="Disordered" evidence="1">
    <location>
        <begin position="1227"/>
        <end position="1263"/>
    </location>
</feature>
<dbReference type="Pfam" id="PF01369">
    <property type="entry name" value="Sec7"/>
    <property type="match status" value="1"/>
</dbReference>
<evidence type="ECO:0000256" key="1">
    <source>
        <dbReference type="SAM" id="MobiDB-lite"/>
    </source>
</evidence>
<proteinExistence type="predicted"/>
<feature type="compositionally biased region" description="Pro residues" evidence="1">
    <location>
        <begin position="59"/>
        <end position="77"/>
    </location>
</feature>
<dbReference type="Gene3D" id="1.10.1000.11">
    <property type="entry name" value="Arf Nucleotide-binding Site Opener,domain 2"/>
    <property type="match status" value="1"/>
</dbReference>
<feature type="region of interest" description="Disordered" evidence="1">
    <location>
        <begin position="39"/>
        <end position="92"/>
    </location>
</feature>
<feature type="compositionally biased region" description="Low complexity" evidence="1">
    <location>
        <begin position="452"/>
        <end position="462"/>
    </location>
</feature>
<feature type="region of interest" description="Disordered" evidence="1">
    <location>
        <begin position="901"/>
        <end position="976"/>
    </location>
</feature>
<dbReference type="PANTHER" id="PTHR10663">
    <property type="entry name" value="GUANYL-NUCLEOTIDE EXCHANGE FACTOR"/>
    <property type="match status" value="1"/>
</dbReference>
<dbReference type="InterPro" id="IPR000904">
    <property type="entry name" value="Sec7_dom"/>
</dbReference>
<dbReference type="OrthoDB" id="2157641at2759"/>
<name>A0A6A6TYI5_9PEZI</name>
<dbReference type="GO" id="GO:0032012">
    <property type="term" value="P:regulation of ARF protein signal transduction"/>
    <property type="evidence" value="ECO:0007669"/>
    <property type="project" value="InterPro"/>
</dbReference>
<feature type="region of interest" description="Disordered" evidence="1">
    <location>
        <begin position="674"/>
        <end position="694"/>
    </location>
</feature>
<feature type="compositionally biased region" description="Polar residues" evidence="1">
    <location>
        <begin position="923"/>
        <end position="935"/>
    </location>
</feature>
<feature type="compositionally biased region" description="Low complexity" evidence="1">
    <location>
        <begin position="1247"/>
        <end position="1256"/>
    </location>
</feature>
<dbReference type="EMBL" id="MU004243">
    <property type="protein sequence ID" value="KAF2664227.1"/>
    <property type="molecule type" value="Genomic_DNA"/>
</dbReference>
<feature type="compositionally biased region" description="Polar residues" evidence="1">
    <location>
        <begin position="281"/>
        <end position="299"/>
    </location>
</feature>
<feature type="region of interest" description="Disordered" evidence="1">
    <location>
        <begin position="1010"/>
        <end position="1084"/>
    </location>
</feature>
<dbReference type="Proteomes" id="UP000799302">
    <property type="component" value="Unassembled WGS sequence"/>
</dbReference>
<keyword evidence="4" id="KW-1185">Reference proteome</keyword>
<evidence type="ECO:0000259" key="2">
    <source>
        <dbReference type="PROSITE" id="PS50190"/>
    </source>
</evidence>
<evidence type="ECO:0000313" key="3">
    <source>
        <dbReference type="EMBL" id="KAF2664227.1"/>
    </source>
</evidence>
<dbReference type="SUPFAM" id="SSF48425">
    <property type="entry name" value="Sec7 domain"/>
    <property type="match status" value="1"/>
</dbReference>
<feature type="compositionally biased region" description="Low complexity" evidence="1">
    <location>
        <begin position="315"/>
        <end position="334"/>
    </location>
</feature>
<feature type="compositionally biased region" description="Polar residues" evidence="1">
    <location>
        <begin position="509"/>
        <end position="528"/>
    </location>
</feature>
<accession>A0A6A6TYI5</accession>
<feature type="compositionally biased region" description="Low complexity" evidence="1">
    <location>
        <begin position="1351"/>
        <end position="1394"/>
    </location>
</feature>
<dbReference type="InterPro" id="IPR035999">
    <property type="entry name" value="Sec7_dom_sf"/>
</dbReference>
<feature type="compositionally biased region" description="Basic and acidic residues" evidence="1">
    <location>
        <begin position="909"/>
        <end position="919"/>
    </location>
</feature>
<sequence length="1526" mass="166722">MDTRPPDVLHRPRDRDSHDLSVQLTRYSVVDSMLLSLAGFPGDPSAALPSTFDPNLVQPVPPTSTHPDPYLVPPQPNGQPTRAHSHSSSYSELKTTNIDDIASKYSAYHAQARANAPLVPTPRTPDAARSRNTNSFPPSTALAPNATEAEMPYPTRSSSKHARKTSNGSNKDMGAVPVLSGHASPMVHVPTRGASFDTSVHDGGLRNTSRRAPRPPPLSSPEPEIYDYDDADAAPTPTIPGGPRRHKDSISSTAPPSVTPRKGPSRQNSVKSSRTFRKSKAAQQQNGNPNQDPSTIMDQARQFVSATNNLRNAQVVSTSASSVPSAVTSPTAASRLKSIPSPPAHAPKEKTGFFRRVFGGSSKHQKEEEPPATSSTTSERPRTQPSQQYSSSSYKSISRPPTQGADSSSRGDNVNQHHTLRKSSSSFFRRHRKRSIDQNMDAIPPVPPLNFPTQQSQQVQQPQQPPQHAAVNKINLMPGLRGSEDYSLRNVMAPYLSNDSSKHGHVPASQLSEKSSPLMNPLSNNASLQAEALGNSGPTRIASASGAIRTREDGDSRQLPTRSFSDLPSSSPTLDTSTSFYDSTHESSTLVDSLHSEAPMPSRPAPVPKKASSLGVHIPTSRDHLSLSVRTSSNDRPLLSPISDRSFYSAHRSLSSGTAARPQLDVDDDFLIPQESANSSHSSPQPPRNNRVWLRPSDSEEKIGERAKQQSETAKTFNGLFSEPLSVDFEEDNDKDIFHSVESLPIVQIDAKNVDMSSASNITDQDRELAQQIYDGDETNITKSSAAAWLGQNAAPNARTRHAYMELYDWTGSNILASFRELCTRLILRAESQELDRVIDAFSDRWCEANPAHGFKDKHVVHILAYSLLMLNTDLHIAESAQRMTRSQFVKNTLPTLRSVADSSVENSETIRQRQKQDRGALSTDNPSTPLTPQFAQGERPSLDVIVNRNRFSRLPPTRSDSEGGPPEGEGSNILVNAPWEGSMKGWEAQVETVLKEFYTSIRTVHLPLHGSNERSTSELPRGRQQSGATLSVVASALRRTPSVLSKAPSENASFRGRPGDMRSSQSRFASKSRNRPRMYPSSTFTFGSSRTSLDDGSMWSPAASTFTKHSFGKTQTSMSVESLGTWTRGLAPIGFANAVSRKIIREENAADNIASSADSIDLEGRAIPLLENEDLELQGAPWAKEGILTHIQWTGTNGKRHKERNRPVEIFAVVSKGCMRLFSFPGSQSTSGKSALRHLRQHKNKPSSSSGNSGKVVGGGNWQDNASELGEFTLRQTWAVADLKSRSASDKLTWYLHLPTGEIHAFIVNSVELAEEWTWTVNYWSARLSRQPLIGGVSSEEYGWSDHLLSSSSHPPSTSHTSSPGQSSQPTSTPHTRPGSSTSHASLSNSHASRTSLTLPGDRAHLSEWRPPAYSVNTSQLHEVDQKSALEDYLVSLDEEFSHHSEVRPHMANAFTARHGNAAKALTNWTRRANYLTGEHVKYKTYIGALERAGKKKEVVEAEMEKAAALKGDDGELEKEMVVQT</sequence>
<feature type="region of interest" description="Disordered" evidence="1">
    <location>
        <begin position="113"/>
        <end position="299"/>
    </location>
</feature>
<dbReference type="InterPro" id="IPR011993">
    <property type="entry name" value="PH-like_dom_sf"/>
</dbReference>
<gene>
    <name evidence="3" type="ORF">BT63DRAFT_460528</name>
</gene>
<feature type="compositionally biased region" description="Low complexity" evidence="1">
    <location>
        <begin position="383"/>
        <end position="402"/>
    </location>
</feature>
<dbReference type="SMART" id="SM00222">
    <property type="entry name" value="Sec7"/>
    <property type="match status" value="1"/>
</dbReference>
<feature type="compositionally biased region" description="Basic residues" evidence="1">
    <location>
        <begin position="1236"/>
        <end position="1246"/>
    </location>
</feature>
<feature type="compositionally biased region" description="Low complexity" evidence="1">
    <location>
        <begin position="563"/>
        <end position="580"/>
    </location>
</feature>
<feature type="compositionally biased region" description="Polar residues" evidence="1">
    <location>
        <begin position="78"/>
        <end position="92"/>
    </location>
</feature>
<feature type="compositionally biased region" description="Low complexity" evidence="1">
    <location>
        <begin position="233"/>
        <end position="242"/>
    </location>
</feature>
<dbReference type="Gene3D" id="2.30.29.30">
    <property type="entry name" value="Pleckstrin-homology domain (PH domain)/Phosphotyrosine-binding domain (PTB)"/>
    <property type="match status" value="1"/>
</dbReference>
<dbReference type="PANTHER" id="PTHR10663:SF373">
    <property type="entry name" value="PH AND SEC7 DOMAIN-CONTAINING PROTEIN C11E3.11C"/>
    <property type="match status" value="1"/>
</dbReference>
<dbReference type="PROSITE" id="PS50190">
    <property type="entry name" value="SEC7"/>
    <property type="match status" value="1"/>
</dbReference>
<feature type="domain" description="SEC7" evidence="2">
    <location>
        <begin position="699"/>
        <end position="911"/>
    </location>
</feature>
<feature type="compositionally biased region" description="Polar residues" evidence="1">
    <location>
        <begin position="404"/>
        <end position="417"/>
    </location>
</feature>
<evidence type="ECO:0000313" key="4">
    <source>
        <dbReference type="Proteomes" id="UP000799302"/>
    </source>
</evidence>
<feature type="region of interest" description="Disordered" evidence="1">
    <location>
        <begin position="1348"/>
        <end position="1399"/>
    </location>
</feature>
<feature type="compositionally biased region" description="Polar residues" evidence="1">
    <location>
        <begin position="1018"/>
        <end position="1030"/>
    </location>
</feature>